<accession>A0A2I0ARE8</accession>
<dbReference type="OrthoDB" id="785292at2759"/>
<sequence>MDRAVCEHHLNVSQAITPIAQKKRVMAGERQGAIKEEITKLLGAGYIREVQYPRWLTNAVMVKKANEKWRMCVDFRALNQACPKDTYPLPRIDTMIDHAVGYEIMRSGWPRKTRRRQLSSLITTLTATTSCHLVSKIPVLPTNA</sequence>
<protein>
    <recommendedName>
        <fullName evidence="3">RNA-directed DNA polymerase like</fullName>
    </recommendedName>
</protein>
<organism evidence="1 2">
    <name type="scientific">Apostasia shenzhenica</name>
    <dbReference type="NCBI Taxonomy" id="1088818"/>
    <lineage>
        <taxon>Eukaryota</taxon>
        <taxon>Viridiplantae</taxon>
        <taxon>Streptophyta</taxon>
        <taxon>Embryophyta</taxon>
        <taxon>Tracheophyta</taxon>
        <taxon>Spermatophyta</taxon>
        <taxon>Magnoliopsida</taxon>
        <taxon>Liliopsida</taxon>
        <taxon>Asparagales</taxon>
        <taxon>Orchidaceae</taxon>
        <taxon>Apostasioideae</taxon>
        <taxon>Apostasia</taxon>
    </lineage>
</organism>
<name>A0A2I0ARE8_9ASPA</name>
<dbReference type="SUPFAM" id="SSF56672">
    <property type="entry name" value="DNA/RNA polymerases"/>
    <property type="match status" value="1"/>
</dbReference>
<evidence type="ECO:0000313" key="1">
    <source>
        <dbReference type="EMBL" id="PKA58120.1"/>
    </source>
</evidence>
<evidence type="ECO:0000313" key="2">
    <source>
        <dbReference type="Proteomes" id="UP000236161"/>
    </source>
</evidence>
<keyword evidence="2" id="KW-1185">Reference proteome</keyword>
<dbReference type="PANTHER" id="PTHR24559:SF444">
    <property type="entry name" value="REVERSE TRANSCRIPTASE DOMAIN-CONTAINING PROTEIN"/>
    <property type="match status" value="1"/>
</dbReference>
<dbReference type="InterPro" id="IPR043502">
    <property type="entry name" value="DNA/RNA_pol_sf"/>
</dbReference>
<dbReference type="InterPro" id="IPR053134">
    <property type="entry name" value="RNA-dir_DNA_polymerase"/>
</dbReference>
<proteinExistence type="predicted"/>
<reference evidence="1 2" key="1">
    <citation type="journal article" date="2017" name="Nature">
        <title>The Apostasia genome and the evolution of orchids.</title>
        <authorList>
            <person name="Zhang G.Q."/>
            <person name="Liu K.W."/>
            <person name="Li Z."/>
            <person name="Lohaus R."/>
            <person name="Hsiao Y.Y."/>
            <person name="Niu S.C."/>
            <person name="Wang J.Y."/>
            <person name="Lin Y.C."/>
            <person name="Xu Q."/>
            <person name="Chen L.J."/>
            <person name="Yoshida K."/>
            <person name="Fujiwara S."/>
            <person name="Wang Z.W."/>
            <person name="Zhang Y.Q."/>
            <person name="Mitsuda N."/>
            <person name="Wang M."/>
            <person name="Liu G.H."/>
            <person name="Pecoraro L."/>
            <person name="Huang H.X."/>
            <person name="Xiao X.J."/>
            <person name="Lin M."/>
            <person name="Wu X.Y."/>
            <person name="Wu W.L."/>
            <person name="Chen Y.Y."/>
            <person name="Chang S.B."/>
            <person name="Sakamoto S."/>
            <person name="Ohme-Takagi M."/>
            <person name="Yagi M."/>
            <person name="Zeng S.J."/>
            <person name="Shen C.Y."/>
            <person name="Yeh C.M."/>
            <person name="Luo Y.B."/>
            <person name="Tsai W.C."/>
            <person name="Van de Peer Y."/>
            <person name="Liu Z.J."/>
        </authorList>
    </citation>
    <scope>NUCLEOTIDE SEQUENCE [LARGE SCALE GENOMIC DNA]</scope>
    <source>
        <strain evidence="2">cv. Shenzhen</strain>
        <tissue evidence="1">Stem</tissue>
    </source>
</reference>
<dbReference type="Proteomes" id="UP000236161">
    <property type="component" value="Unassembled WGS sequence"/>
</dbReference>
<dbReference type="EMBL" id="KZ451956">
    <property type="protein sequence ID" value="PKA58120.1"/>
    <property type="molecule type" value="Genomic_DNA"/>
</dbReference>
<evidence type="ECO:0008006" key="3">
    <source>
        <dbReference type="Google" id="ProtNLM"/>
    </source>
</evidence>
<gene>
    <name evidence="1" type="ORF">AXF42_Ash019824</name>
</gene>
<dbReference type="PANTHER" id="PTHR24559">
    <property type="entry name" value="TRANSPOSON TY3-I GAG-POL POLYPROTEIN"/>
    <property type="match status" value="1"/>
</dbReference>
<dbReference type="AlphaFoldDB" id="A0A2I0ARE8"/>
<dbReference type="Gene3D" id="3.10.10.10">
    <property type="entry name" value="HIV Type 1 Reverse Transcriptase, subunit A, domain 1"/>
    <property type="match status" value="1"/>
</dbReference>